<dbReference type="InterPro" id="IPR036412">
    <property type="entry name" value="HAD-like_sf"/>
</dbReference>
<accession>A0A6N7QPQ8</accession>
<dbReference type="EMBL" id="WJPP01000003">
    <property type="protein sequence ID" value="MRH78525.1"/>
    <property type="molecule type" value="Genomic_DNA"/>
</dbReference>
<dbReference type="InterPro" id="IPR023214">
    <property type="entry name" value="HAD_sf"/>
</dbReference>
<organism evidence="1 2">
    <name type="scientific">Spiribacter salilacus</name>
    <dbReference type="NCBI Taxonomy" id="2664894"/>
    <lineage>
        <taxon>Bacteria</taxon>
        <taxon>Pseudomonadati</taxon>
        <taxon>Pseudomonadota</taxon>
        <taxon>Gammaproteobacteria</taxon>
        <taxon>Chromatiales</taxon>
        <taxon>Ectothiorhodospiraceae</taxon>
        <taxon>Spiribacter</taxon>
    </lineage>
</organism>
<evidence type="ECO:0000313" key="2">
    <source>
        <dbReference type="Proteomes" id="UP000433788"/>
    </source>
</evidence>
<comment type="caution">
    <text evidence="1">The sequence shown here is derived from an EMBL/GenBank/DDBJ whole genome shotgun (WGS) entry which is preliminary data.</text>
</comment>
<dbReference type="SUPFAM" id="SSF56784">
    <property type="entry name" value="HAD-like"/>
    <property type="match status" value="1"/>
</dbReference>
<dbReference type="NCBIfam" id="TIGR01488">
    <property type="entry name" value="HAD-SF-IB"/>
    <property type="match status" value="1"/>
</dbReference>
<evidence type="ECO:0000313" key="1">
    <source>
        <dbReference type="EMBL" id="MRH78525.1"/>
    </source>
</evidence>
<protein>
    <submittedName>
        <fullName evidence="1">HAD-IB family phosphatase</fullName>
    </submittedName>
</protein>
<dbReference type="Pfam" id="PF12710">
    <property type="entry name" value="HAD"/>
    <property type="match status" value="1"/>
</dbReference>
<reference evidence="1 2" key="1">
    <citation type="submission" date="2019-11" db="EMBL/GenBank/DDBJ databases">
        <authorList>
            <person name="Zhang X.Y."/>
        </authorList>
    </citation>
    <scope>NUCLEOTIDE SEQUENCE [LARGE SCALE GENOMIC DNA]</scope>
    <source>
        <strain evidence="1 2">C176</strain>
    </source>
</reference>
<gene>
    <name evidence="1" type="ORF">GH984_07375</name>
</gene>
<keyword evidence="2" id="KW-1185">Reference proteome</keyword>
<sequence length="204" mass="22859">MTRRDTTRILVFSLLRQRPWRVFLVLAPLIRLALGGREQQVQTAKDRCVGLLLAGLSDAQAEPALQRYRAVVSPLIRETLLELVKDRHAAGQTIVVVTASAEDAVRHAISHLPVQVLGTRFRSHQGRFTGELEGQGCYGTAKVPFIHAWADQQRATAQYVEAWSDSLSDWPMMQLAAKRVWICRESLVARVREKDPEGKVVVVS</sequence>
<dbReference type="Gene3D" id="3.40.50.1000">
    <property type="entry name" value="HAD superfamily/HAD-like"/>
    <property type="match status" value="1"/>
</dbReference>
<proteinExistence type="predicted"/>
<name>A0A6N7QPQ8_9GAMM</name>
<dbReference type="AlphaFoldDB" id="A0A6N7QPQ8"/>
<dbReference type="Proteomes" id="UP000433788">
    <property type="component" value="Unassembled WGS sequence"/>
</dbReference>
<dbReference type="Gene3D" id="1.20.1440.100">
    <property type="entry name" value="SG protein - dephosphorylation function"/>
    <property type="match status" value="1"/>
</dbReference>